<keyword evidence="2" id="KW-0408">Iron</keyword>
<dbReference type="PANTHER" id="PTHR46696:SF1">
    <property type="entry name" value="CYTOCHROME P450 YJIB-RELATED"/>
    <property type="match status" value="1"/>
</dbReference>
<proteinExistence type="inferred from homology"/>
<dbReference type="SUPFAM" id="SSF48264">
    <property type="entry name" value="Cytochrome P450"/>
    <property type="match status" value="1"/>
</dbReference>
<organism evidence="3 4">
    <name type="scientific">Sphingobium indicum</name>
    <dbReference type="NCBI Taxonomy" id="332055"/>
    <lineage>
        <taxon>Bacteria</taxon>
        <taxon>Pseudomonadati</taxon>
        <taxon>Pseudomonadota</taxon>
        <taxon>Alphaproteobacteria</taxon>
        <taxon>Sphingomonadales</taxon>
        <taxon>Sphingomonadaceae</taxon>
        <taxon>Sphingobium</taxon>
    </lineage>
</organism>
<dbReference type="InterPro" id="IPR002397">
    <property type="entry name" value="Cyt_P450_B"/>
</dbReference>
<comment type="caution">
    <text evidence="3">The sequence shown here is derived from an EMBL/GenBank/DDBJ whole genome shotgun (WGS) entry which is preliminary data.</text>
</comment>
<evidence type="ECO:0000313" key="4">
    <source>
        <dbReference type="Proteomes" id="UP000292734"/>
    </source>
</evidence>
<dbReference type="GO" id="GO:0004497">
    <property type="term" value="F:monooxygenase activity"/>
    <property type="evidence" value="ECO:0007669"/>
    <property type="project" value="UniProtKB-KW"/>
</dbReference>
<dbReference type="PROSITE" id="PS00086">
    <property type="entry name" value="CYTOCHROME_P450"/>
    <property type="match status" value="1"/>
</dbReference>
<dbReference type="PRINTS" id="PR00385">
    <property type="entry name" value="P450"/>
</dbReference>
<gene>
    <name evidence="3" type="ORF">EWH08_12840</name>
</gene>
<dbReference type="InterPro" id="IPR036396">
    <property type="entry name" value="Cyt_P450_sf"/>
</dbReference>
<accession>A0A4Q4J689</accession>
<evidence type="ECO:0000256" key="1">
    <source>
        <dbReference type="ARBA" id="ARBA00010617"/>
    </source>
</evidence>
<dbReference type="PANTHER" id="PTHR46696">
    <property type="entry name" value="P450, PUTATIVE (EUROFUNG)-RELATED"/>
    <property type="match status" value="1"/>
</dbReference>
<sequence>MDDMIISAPPILEFDPYAEDVILDPAPFLESVRNAGVAYLPANEAYAVGGMDEAVQLSKDFDSFTSSHGIGLLDITKPGLLRPTNALQECDPPQHSQLRKVVQKILSPSRVRGFQELLAERARILVDDLLEKGSVDGTRDIAQAFILDVFSSVAGIDLPAEPAIATSNMMLNLMGPVNEVSQRAMAAAEPHLPWFNEAITRRNAAPGGLVDLAYQAEEDGLLPEGIGGNMAIVFVGGGFDSTIAGIANALRLLALHPAEWARLRSDPTLVPAAINEAIRFDPPFRVYYRMTTRPVKLGAFDLAPQTKIGVWMGAVNRDPRHFDRPDEFDVSRRGANAGLGFGTGPHNCVGQILAKAETEAIISALVRKVARLELTGTPQYEAHNQVRMPGKLPLRLHPG</sequence>
<dbReference type="AlphaFoldDB" id="A0A4Q4J689"/>
<protein>
    <submittedName>
        <fullName evidence="3">Cytochrome P450</fullName>
    </submittedName>
</protein>
<dbReference type="Pfam" id="PF00067">
    <property type="entry name" value="p450"/>
    <property type="match status" value="1"/>
</dbReference>
<dbReference type="InterPro" id="IPR001128">
    <property type="entry name" value="Cyt_P450"/>
</dbReference>
<keyword evidence="2" id="KW-0349">Heme</keyword>
<reference evidence="3 4" key="1">
    <citation type="submission" date="2019-02" db="EMBL/GenBank/DDBJ databases">
        <authorList>
            <person name="Feng G."/>
        </authorList>
    </citation>
    <scope>NUCLEOTIDE SEQUENCE [LARGE SCALE GENOMIC DNA]</scope>
    <source>
        <strain evidence="3 4">DSM 26779</strain>
    </source>
</reference>
<keyword evidence="2" id="KW-0560">Oxidoreductase</keyword>
<keyword evidence="2" id="KW-0503">Monooxygenase</keyword>
<dbReference type="PRINTS" id="PR00359">
    <property type="entry name" value="BP450"/>
</dbReference>
<dbReference type="RefSeq" id="WP_129965513.1">
    <property type="nucleotide sequence ID" value="NZ_JACBZE010000005.1"/>
</dbReference>
<dbReference type="GO" id="GO:0020037">
    <property type="term" value="F:heme binding"/>
    <property type="evidence" value="ECO:0007669"/>
    <property type="project" value="InterPro"/>
</dbReference>
<evidence type="ECO:0000313" key="3">
    <source>
        <dbReference type="EMBL" id="RYM01558.1"/>
    </source>
</evidence>
<dbReference type="GO" id="GO:0016705">
    <property type="term" value="F:oxidoreductase activity, acting on paired donors, with incorporation or reduction of molecular oxygen"/>
    <property type="evidence" value="ECO:0007669"/>
    <property type="project" value="InterPro"/>
</dbReference>
<name>A0A4Q4J689_9SPHN</name>
<dbReference type="InterPro" id="IPR017972">
    <property type="entry name" value="Cyt_P450_CS"/>
</dbReference>
<dbReference type="Gene3D" id="1.10.630.10">
    <property type="entry name" value="Cytochrome P450"/>
    <property type="match status" value="1"/>
</dbReference>
<dbReference type="EMBL" id="SEOM01000004">
    <property type="protein sequence ID" value="RYM01558.1"/>
    <property type="molecule type" value="Genomic_DNA"/>
</dbReference>
<dbReference type="GO" id="GO:0005506">
    <property type="term" value="F:iron ion binding"/>
    <property type="evidence" value="ECO:0007669"/>
    <property type="project" value="InterPro"/>
</dbReference>
<keyword evidence="2" id="KW-0479">Metal-binding</keyword>
<dbReference type="Proteomes" id="UP000292734">
    <property type="component" value="Unassembled WGS sequence"/>
</dbReference>
<comment type="similarity">
    <text evidence="1 2">Belongs to the cytochrome P450 family.</text>
</comment>
<evidence type="ECO:0000256" key="2">
    <source>
        <dbReference type="RuleBase" id="RU000461"/>
    </source>
</evidence>